<keyword evidence="5" id="KW-1185">Reference proteome</keyword>
<evidence type="ECO:0000256" key="1">
    <source>
        <dbReference type="ARBA" id="ARBA00004370"/>
    </source>
</evidence>
<evidence type="ECO:0008006" key="6">
    <source>
        <dbReference type="Google" id="ProtNLM"/>
    </source>
</evidence>
<dbReference type="PANTHER" id="PTHR37042:SF4">
    <property type="entry name" value="OUTER MEMBRANE PROTEIN RV1973"/>
    <property type="match status" value="1"/>
</dbReference>
<protein>
    <recommendedName>
        <fullName evidence="6">Mce-associated membrane protein</fullName>
    </recommendedName>
</protein>
<dbReference type="AlphaFoldDB" id="M0QHN7"/>
<dbReference type="EMBL" id="BANX01000011">
    <property type="protein sequence ID" value="GAC68068.1"/>
    <property type="molecule type" value="Genomic_DNA"/>
</dbReference>
<evidence type="ECO:0000256" key="2">
    <source>
        <dbReference type="ARBA" id="ARBA00023136"/>
    </source>
</evidence>
<sequence length="217" mass="23012">MRARITTGRLIGATLAVLVVAAAVVATFLGIRYSDSRATEDARTSALESARQYATTMFGYNPQNVSQHIEASMDVLTGDAKPTYDDLITKNNLAAEVRKQQVVSEVTIQDAGVVTNTKDTAEVLIFMNQSVTRSNKELVRVDPSRLTFTMQRDGNRWLVNGIDVITDDSFKSRAEQADTPPPGAVPAPTVSQPSTSAPAPASGANPALPVPSPAPGG</sequence>
<feature type="region of interest" description="Disordered" evidence="3">
    <location>
        <begin position="171"/>
        <end position="217"/>
    </location>
</feature>
<feature type="compositionally biased region" description="Low complexity" evidence="3">
    <location>
        <begin position="186"/>
        <end position="207"/>
    </location>
</feature>
<name>M0QHN7_9ACTN</name>
<comment type="subcellular location">
    <subcellularLocation>
        <location evidence="1">Membrane</location>
    </subcellularLocation>
</comment>
<feature type="compositionally biased region" description="Pro residues" evidence="3">
    <location>
        <begin position="208"/>
        <end position="217"/>
    </location>
</feature>
<keyword evidence="2" id="KW-0472">Membrane</keyword>
<organism evidence="4 5">
    <name type="scientific">Gordonia soli NBRC 108243</name>
    <dbReference type="NCBI Taxonomy" id="1223545"/>
    <lineage>
        <taxon>Bacteria</taxon>
        <taxon>Bacillati</taxon>
        <taxon>Actinomycetota</taxon>
        <taxon>Actinomycetes</taxon>
        <taxon>Mycobacteriales</taxon>
        <taxon>Gordoniaceae</taxon>
        <taxon>Gordonia</taxon>
    </lineage>
</organism>
<accession>M0QHN7</accession>
<comment type="caution">
    <text evidence="4">The sequence shown here is derived from an EMBL/GenBank/DDBJ whole genome shotgun (WGS) entry which is preliminary data.</text>
</comment>
<dbReference type="eggNOG" id="COG3184">
    <property type="taxonomic scope" value="Bacteria"/>
</dbReference>
<dbReference type="RefSeq" id="WP_007619868.1">
    <property type="nucleotide sequence ID" value="NZ_BANX01000011.1"/>
</dbReference>
<proteinExistence type="predicted"/>
<dbReference type="GO" id="GO:0016020">
    <property type="term" value="C:membrane"/>
    <property type="evidence" value="ECO:0007669"/>
    <property type="project" value="UniProtKB-SubCell"/>
</dbReference>
<dbReference type="PANTHER" id="PTHR37042">
    <property type="entry name" value="OUTER MEMBRANE PROTEIN RV1973"/>
    <property type="match status" value="1"/>
</dbReference>
<dbReference type="Proteomes" id="UP000011666">
    <property type="component" value="Unassembled WGS sequence"/>
</dbReference>
<dbReference type="STRING" id="1223545.GS4_11_03400"/>
<dbReference type="OrthoDB" id="5196392at2"/>
<evidence type="ECO:0000313" key="5">
    <source>
        <dbReference type="Proteomes" id="UP000011666"/>
    </source>
</evidence>
<evidence type="ECO:0000256" key="3">
    <source>
        <dbReference type="SAM" id="MobiDB-lite"/>
    </source>
</evidence>
<evidence type="ECO:0000313" key="4">
    <source>
        <dbReference type="EMBL" id="GAC68068.1"/>
    </source>
</evidence>
<gene>
    <name evidence="4" type="ORF">GS4_11_03400</name>
</gene>
<reference evidence="4 5" key="1">
    <citation type="submission" date="2013-01" db="EMBL/GenBank/DDBJ databases">
        <title>Whole genome shotgun sequence of Gordonia soli NBRC 108243.</title>
        <authorList>
            <person name="Isaki-Nakamura S."/>
            <person name="Hosoyama A."/>
            <person name="Tsuchikane K."/>
            <person name="Ando Y."/>
            <person name="Baba S."/>
            <person name="Ohji S."/>
            <person name="Hamada M."/>
            <person name="Tamura T."/>
            <person name="Yamazoe A."/>
            <person name="Yamazaki S."/>
            <person name="Fujita N."/>
        </authorList>
    </citation>
    <scope>NUCLEOTIDE SEQUENCE [LARGE SCALE GENOMIC DNA]</scope>
    <source>
        <strain evidence="4 5">NBRC 108243</strain>
    </source>
</reference>